<dbReference type="InterPro" id="IPR001304">
    <property type="entry name" value="C-type_lectin-like"/>
</dbReference>
<keyword evidence="1" id="KW-0430">Lectin</keyword>
<dbReference type="Proteomes" id="UP001274896">
    <property type="component" value="Unassembled WGS sequence"/>
</dbReference>
<dbReference type="CDD" id="cd03590">
    <property type="entry name" value="CLECT_DC-SIGN_like"/>
    <property type="match status" value="1"/>
</dbReference>
<dbReference type="EMBL" id="JAUCMX010000029">
    <property type="protein sequence ID" value="KAK3507420.1"/>
    <property type="molecule type" value="Genomic_DNA"/>
</dbReference>
<evidence type="ECO:0000259" key="2">
    <source>
        <dbReference type="PROSITE" id="PS50041"/>
    </source>
</evidence>
<evidence type="ECO:0000256" key="1">
    <source>
        <dbReference type="ARBA" id="ARBA00022734"/>
    </source>
</evidence>
<protein>
    <recommendedName>
        <fullName evidence="2">C-type lectin domain-containing protein</fullName>
    </recommendedName>
</protein>
<dbReference type="PANTHER" id="PTHR22803">
    <property type="entry name" value="MANNOSE, PHOSPHOLIPASE, LECTIN RECEPTOR RELATED"/>
    <property type="match status" value="1"/>
</dbReference>
<dbReference type="InterPro" id="IPR016186">
    <property type="entry name" value="C-type_lectin-like/link_sf"/>
</dbReference>
<evidence type="ECO:0000313" key="3">
    <source>
        <dbReference type="EMBL" id="KAK3507420.1"/>
    </source>
</evidence>
<dbReference type="Pfam" id="PF00059">
    <property type="entry name" value="Lectin_C"/>
    <property type="match status" value="1"/>
</dbReference>
<dbReference type="Gene3D" id="3.10.100.10">
    <property type="entry name" value="Mannose-Binding Protein A, subunit A"/>
    <property type="match status" value="1"/>
</dbReference>
<gene>
    <name evidence="3" type="ORF">QTP70_020384</name>
</gene>
<feature type="domain" description="C-type lectin" evidence="2">
    <location>
        <begin position="35"/>
        <end position="147"/>
    </location>
</feature>
<reference evidence="3" key="1">
    <citation type="submission" date="2023-06" db="EMBL/GenBank/DDBJ databases">
        <title>Male Hemibagrus guttatus genome.</title>
        <authorList>
            <person name="Bian C."/>
        </authorList>
    </citation>
    <scope>NUCLEOTIDE SEQUENCE</scope>
    <source>
        <strain evidence="3">Male_cb2023</strain>
        <tissue evidence="3">Muscle</tissue>
    </source>
</reference>
<dbReference type="PROSITE" id="PS50041">
    <property type="entry name" value="C_TYPE_LECTIN_2"/>
    <property type="match status" value="1"/>
</dbReference>
<dbReference type="InterPro" id="IPR033989">
    <property type="entry name" value="CD209-like_CTLD"/>
</dbReference>
<dbReference type="InterPro" id="IPR050111">
    <property type="entry name" value="C-type_lectin/snaclec_domain"/>
</dbReference>
<dbReference type="GO" id="GO:0030246">
    <property type="term" value="F:carbohydrate binding"/>
    <property type="evidence" value="ECO:0007669"/>
    <property type="project" value="UniProtKB-KW"/>
</dbReference>
<accession>A0AAE0UIL3</accession>
<dbReference type="AlphaFoldDB" id="A0AAE0UIL3"/>
<organism evidence="3 4">
    <name type="scientific">Hemibagrus guttatus</name>
    <dbReference type="NCBI Taxonomy" id="175788"/>
    <lineage>
        <taxon>Eukaryota</taxon>
        <taxon>Metazoa</taxon>
        <taxon>Chordata</taxon>
        <taxon>Craniata</taxon>
        <taxon>Vertebrata</taxon>
        <taxon>Euteleostomi</taxon>
        <taxon>Actinopterygii</taxon>
        <taxon>Neopterygii</taxon>
        <taxon>Teleostei</taxon>
        <taxon>Ostariophysi</taxon>
        <taxon>Siluriformes</taxon>
        <taxon>Bagridae</taxon>
        <taxon>Hemibagrus</taxon>
    </lineage>
</organism>
<comment type="caution">
    <text evidence="3">The sequence shown here is derived from an EMBL/GenBank/DDBJ whole genome shotgun (WGS) entry which is preliminary data.</text>
</comment>
<name>A0AAE0UIL3_9TELE</name>
<dbReference type="SUPFAM" id="SSF56436">
    <property type="entry name" value="C-type lectin-like"/>
    <property type="match status" value="1"/>
</dbReference>
<keyword evidence="4" id="KW-1185">Reference proteome</keyword>
<dbReference type="SMART" id="SM00034">
    <property type="entry name" value="CLECT"/>
    <property type="match status" value="1"/>
</dbReference>
<dbReference type="InterPro" id="IPR016187">
    <property type="entry name" value="CTDL_fold"/>
</dbReference>
<sequence length="152" mass="17366">MFLCMSSYFGINPCFVYIPVYGSALSPGKWKCFSSSSNFYGMSNEKKSWEESRKDCREKGADLLIINNTEEQEFIGKQLGNFEAWIGLSDEVKEREWKWVDGTTLNTSFSYWAEGEPNNVGEEDCAVISGSICNDRKCSDKLPWICEKPVFQ</sequence>
<evidence type="ECO:0000313" key="4">
    <source>
        <dbReference type="Proteomes" id="UP001274896"/>
    </source>
</evidence>
<proteinExistence type="predicted"/>